<organism evidence="2">
    <name type="scientific">Rhizophora mucronata</name>
    <name type="common">Asiatic mangrove</name>
    <dbReference type="NCBI Taxonomy" id="61149"/>
    <lineage>
        <taxon>Eukaryota</taxon>
        <taxon>Viridiplantae</taxon>
        <taxon>Streptophyta</taxon>
        <taxon>Embryophyta</taxon>
        <taxon>Tracheophyta</taxon>
        <taxon>Spermatophyta</taxon>
        <taxon>Magnoliopsida</taxon>
        <taxon>eudicotyledons</taxon>
        <taxon>Gunneridae</taxon>
        <taxon>Pentapetalae</taxon>
        <taxon>rosids</taxon>
        <taxon>fabids</taxon>
        <taxon>Malpighiales</taxon>
        <taxon>Rhizophoraceae</taxon>
        <taxon>Rhizophora</taxon>
    </lineage>
</organism>
<feature type="transmembrane region" description="Helical" evidence="1">
    <location>
        <begin position="55"/>
        <end position="72"/>
    </location>
</feature>
<dbReference type="EMBL" id="GGEC01020720">
    <property type="protein sequence ID" value="MBX01204.1"/>
    <property type="molecule type" value="Transcribed_RNA"/>
</dbReference>
<sequence>MYPVQVPLGRGSVSTVSEMAKSEAAEPSSLETSLAQLIFEHQQSTLRLRDQTGQFFFFVCFPLAIWSLCLGLF</sequence>
<name>A0A2P2K648_RHIMU</name>
<dbReference type="EMBL" id="GGEC01020724">
    <property type="protein sequence ID" value="MBX01208.1"/>
    <property type="molecule type" value="Transcribed_RNA"/>
</dbReference>
<evidence type="ECO:0000256" key="1">
    <source>
        <dbReference type="SAM" id="Phobius"/>
    </source>
</evidence>
<keyword evidence="1" id="KW-1133">Transmembrane helix</keyword>
<accession>A0A2P2K648</accession>
<dbReference type="AlphaFoldDB" id="A0A2P2K648"/>
<reference evidence="2" key="1">
    <citation type="submission" date="2018-02" db="EMBL/GenBank/DDBJ databases">
        <title>Rhizophora mucronata_Transcriptome.</title>
        <authorList>
            <person name="Meera S.P."/>
            <person name="Sreeshan A."/>
            <person name="Augustine A."/>
        </authorList>
    </citation>
    <scope>NUCLEOTIDE SEQUENCE</scope>
    <source>
        <tissue evidence="2">Leaf</tissue>
    </source>
</reference>
<keyword evidence="1" id="KW-0812">Transmembrane</keyword>
<proteinExistence type="predicted"/>
<keyword evidence="1" id="KW-0472">Membrane</keyword>
<protein>
    <submittedName>
        <fullName evidence="2">Uncharacterized protein</fullName>
    </submittedName>
</protein>
<evidence type="ECO:0000313" key="2">
    <source>
        <dbReference type="EMBL" id="MBX01204.1"/>
    </source>
</evidence>